<organism evidence="1 2">
    <name type="scientific">Paenibacillus curdlanolyticus YK9</name>
    <dbReference type="NCBI Taxonomy" id="717606"/>
    <lineage>
        <taxon>Bacteria</taxon>
        <taxon>Bacillati</taxon>
        <taxon>Bacillota</taxon>
        <taxon>Bacilli</taxon>
        <taxon>Bacillales</taxon>
        <taxon>Paenibacillaceae</taxon>
        <taxon>Paenibacillus</taxon>
    </lineage>
</organism>
<dbReference type="SUPFAM" id="SSF47794">
    <property type="entry name" value="Rad51 N-terminal domain-like"/>
    <property type="match status" value="1"/>
</dbReference>
<evidence type="ECO:0000313" key="1">
    <source>
        <dbReference type="EMBL" id="EFM10814.1"/>
    </source>
</evidence>
<dbReference type="EMBL" id="AEDD01000005">
    <property type="protein sequence ID" value="EFM10814.1"/>
    <property type="molecule type" value="Genomic_DNA"/>
</dbReference>
<dbReference type="Gene3D" id="1.10.150.20">
    <property type="entry name" value="5' to 3' exonuclease, C-terminal subdomain"/>
    <property type="match status" value="1"/>
</dbReference>
<accession>E0I8T0</accession>
<dbReference type="Proteomes" id="UP000005387">
    <property type="component" value="Unassembled WGS sequence"/>
</dbReference>
<evidence type="ECO:0008006" key="3">
    <source>
        <dbReference type="Google" id="ProtNLM"/>
    </source>
</evidence>
<dbReference type="InterPro" id="IPR027417">
    <property type="entry name" value="P-loop_NTPase"/>
</dbReference>
<evidence type="ECO:0000313" key="2">
    <source>
        <dbReference type="Proteomes" id="UP000005387"/>
    </source>
</evidence>
<dbReference type="OrthoDB" id="7788065at2"/>
<name>E0I8T0_9BACL</name>
<dbReference type="RefSeq" id="WP_006038064.1">
    <property type="nucleotide sequence ID" value="NZ_AEDD01000005.1"/>
</dbReference>
<sequence>MSNYNYDEEFIFRTEDIKPKDLTNIFVETKMDRDNLNYLKGKSPVLLEGSRGTGKTMLLRVAEKELDDDFNSKRELAVFVSFSKAIFVDATNEITHFRNWMFSKILFALKRKLEKKGVALTNSGIIGKYFNFIEDKDEIIKKLDEFIYILENSWHSKSKGEFDQIGTLFGVDPSRVGVLKETDYFKALVEDICEACEINRIVLLFDEACHNLIPLQQREFFTMFRDLRCPYISCKAAVYPGITSYGTFQSFHDAIVQKVERDITSEDYLVKMREIVKNQVDHKVYKIFEQSGENFNSLIYAASGNPRLLLKSLFIASEDLKSLKTNTVNSTIKNFYRTNIWNEHTKLGETYNGHKKLIDWGRWFVENKVLAETLIKNDKRVVEEKNQQTIYFAIHRDAPEVIKQAVRILQYSGIVSLHTEGTKVRTEVYDRYQINFGVVLASESKSTPINRYKEIITGLSVKLYTEYGINSPAYENTESLRDISTEFDSAAVLKSLLSASIDNLDITNFQCQTLKDAGFNTLEDVLNAEEKDLQRAYLIGPVKSRKIFNTAFNATIEYISG</sequence>
<dbReference type="InterPro" id="IPR056955">
    <property type="entry name" value="ORC-CDC6-like"/>
</dbReference>
<gene>
    <name evidence="1" type="ORF">PaecuDRAFT_2061</name>
</gene>
<proteinExistence type="predicted"/>
<dbReference type="STRING" id="717606.PaecuDRAFT_2061"/>
<dbReference type="Gene3D" id="3.40.50.300">
    <property type="entry name" value="P-loop containing nucleotide triphosphate hydrolases"/>
    <property type="match status" value="1"/>
</dbReference>
<protein>
    <recommendedName>
        <fullName evidence="3">RNA polymerase alpha subunit C-terminal domain-containing protein</fullName>
    </recommendedName>
</protein>
<dbReference type="AlphaFoldDB" id="E0I8T0"/>
<dbReference type="InterPro" id="IPR010995">
    <property type="entry name" value="DNA_repair_Rad51/TF_NusA_a-hlx"/>
</dbReference>
<dbReference type="GO" id="GO:0000166">
    <property type="term" value="F:nucleotide binding"/>
    <property type="evidence" value="ECO:0007669"/>
    <property type="project" value="InterPro"/>
</dbReference>
<dbReference type="Pfam" id="PF24389">
    <property type="entry name" value="ORC-CDC6-like"/>
    <property type="match status" value="1"/>
</dbReference>
<dbReference type="eggNOG" id="COG2256">
    <property type="taxonomic scope" value="Bacteria"/>
</dbReference>
<reference evidence="1 2" key="1">
    <citation type="submission" date="2010-07" db="EMBL/GenBank/DDBJ databases">
        <title>The draft genome of Paenibacillus curdlanolyticus YK9.</title>
        <authorList>
            <consortium name="US DOE Joint Genome Institute (JGI-PGF)"/>
            <person name="Lucas S."/>
            <person name="Copeland A."/>
            <person name="Lapidus A."/>
            <person name="Cheng J.-F."/>
            <person name="Bruce D."/>
            <person name="Goodwin L."/>
            <person name="Pitluck S."/>
            <person name="Land M.L."/>
            <person name="Hauser L."/>
            <person name="Chang Y.-J."/>
            <person name="Jeffries C."/>
            <person name="Anderson I.J."/>
            <person name="Johnson E."/>
            <person name="Loganathan U."/>
            <person name="Mulhopadhyay B."/>
            <person name="Kyrpides N."/>
            <person name="Woyke T.J."/>
        </authorList>
    </citation>
    <scope>NUCLEOTIDE SEQUENCE [LARGE SCALE GENOMIC DNA]</scope>
    <source>
        <strain evidence="1 2">YK9</strain>
    </source>
</reference>
<dbReference type="SUPFAM" id="SSF52540">
    <property type="entry name" value="P-loop containing nucleoside triphosphate hydrolases"/>
    <property type="match status" value="1"/>
</dbReference>
<keyword evidence="2" id="KW-1185">Reference proteome</keyword>